<dbReference type="PANTHER" id="PTHR43639:SF5">
    <property type="entry name" value="OXIDOREDUCTASE, SHORT-CHAIN DEHYDROGENASE_REDUCTASE FAMILY (AFU_ORTHOLOGUE AFUA_6G09140)"/>
    <property type="match status" value="1"/>
</dbReference>
<dbReference type="EMBL" id="JAJTJA010000012">
    <property type="protein sequence ID" value="KAH8691473.1"/>
    <property type="molecule type" value="Genomic_DNA"/>
</dbReference>
<gene>
    <name evidence="3" type="ORF">BGW36DRAFT_465213</name>
</gene>
<dbReference type="Pfam" id="PF13561">
    <property type="entry name" value="adh_short_C2"/>
    <property type="match status" value="1"/>
</dbReference>
<dbReference type="AlphaFoldDB" id="A0AAD4KJ43"/>
<dbReference type="SUPFAM" id="SSF51735">
    <property type="entry name" value="NAD(P)-binding Rossmann-fold domains"/>
    <property type="match status" value="1"/>
</dbReference>
<dbReference type="GO" id="GO:0016491">
    <property type="term" value="F:oxidoreductase activity"/>
    <property type="evidence" value="ECO:0007669"/>
    <property type="project" value="UniProtKB-KW"/>
</dbReference>
<evidence type="ECO:0000313" key="3">
    <source>
        <dbReference type="EMBL" id="KAH8691473.1"/>
    </source>
</evidence>
<name>A0AAD4KJ43_9EURO</name>
<keyword evidence="1" id="KW-0521">NADP</keyword>
<dbReference type="NCBIfam" id="NF005559">
    <property type="entry name" value="PRK07231.1"/>
    <property type="match status" value="1"/>
</dbReference>
<protein>
    <submittedName>
        <fullName evidence="3">Uncharacterized protein</fullName>
    </submittedName>
</protein>
<dbReference type="InterPro" id="IPR002347">
    <property type="entry name" value="SDR_fam"/>
</dbReference>
<proteinExistence type="predicted"/>
<dbReference type="GeneID" id="70252573"/>
<dbReference type="Proteomes" id="UP001201262">
    <property type="component" value="Unassembled WGS sequence"/>
</dbReference>
<organism evidence="3 4">
    <name type="scientific">Talaromyces proteolyticus</name>
    <dbReference type="NCBI Taxonomy" id="1131652"/>
    <lineage>
        <taxon>Eukaryota</taxon>
        <taxon>Fungi</taxon>
        <taxon>Dikarya</taxon>
        <taxon>Ascomycota</taxon>
        <taxon>Pezizomycotina</taxon>
        <taxon>Eurotiomycetes</taxon>
        <taxon>Eurotiomycetidae</taxon>
        <taxon>Eurotiales</taxon>
        <taxon>Trichocomaceae</taxon>
        <taxon>Talaromyces</taxon>
        <taxon>Talaromyces sect. Bacilispori</taxon>
    </lineage>
</organism>
<dbReference type="PANTHER" id="PTHR43639">
    <property type="entry name" value="OXIDOREDUCTASE, SHORT-CHAIN DEHYDROGENASE/REDUCTASE FAMILY (AFU_ORTHOLOGUE AFUA_5G02870)"/>
    <property type="match status" value="1"/>
</dbReference>
<dbReference type="InterPro" id="IPR036291">
    <property type="entry name" value="NAD(P)-bd_dom_sf"/>
</dbReference>
<sequence length="248" mass="26832">MSSKKPVVIVTGGADGFGSAIVDRFSSEGCNVLVIDVNKEKGDTQASKDQNVRFIHGDVTLRKTWEQTLELAQQEFGRLDTVVNNAAICYDPSPVHTLDISLYDKVFNINVKPIFLSVQVIAPYMLECGSGVFVNISSTGYTRPRSGFAFYNASKAAVTTATRTMALEYAPIIRFNCIAPTVGNTTMLLRSIGGDDETAQKMKKLLSVIPMGRVTEPADVSNAVWYLASDQSSFITGTLLEVDGGRGV</sequence>
<keyword evidence="4" id="KW-1185">Reference proteome</keyword>
<dbReference type="RefSeq" id="XP_046067565.1">
    <property type="nucleotide sequence ID" value="XM_046222286.1"/>
</dbReference>
<dbReference type="PRINTS" id="PR00080">
    <property type="entry name" value="SDRFAMILY"/>
</dbReference>
<dbReference type="PRINTS" id="PR00081">
    <property type="entry name" value="GDHRDH"/>
</dbReference>
<reference evidence="3" key="1">
    <citation type="submission" date="2021-12" db="EMBL/GenBank/DDBJ databases">
        <title>Convergent genome expansion in fungi linked to evolution of root-endophyte symbiosis.</title>
        <authorList>
            <consortium name="DOE Joint Genome Institute"/>
            <person name="Ke Y.-H."/>
            <person name="Bonito G."/>
            <person name="Liao H.-L."/>
            <person name="Looney B."/>
            <person name="Rojas-Flechas A."/>
            <person name="Nash J."/>
            <person name="Hameed K."/>
            <person name="Schadt C."/>
            <person name="Martin F."/>
            <person name="Crous P.W."/>
            <person name="Miettinen O."/>
            <person name="Magnuson J.K."/>
            <person name="Labbe J."/>
            <person name="Jacobson D."/>
            <person name="Doktycz M.J."/>
            <person name="Veneault-Fourrey C."/>
            <person name="Kuo A."/>
            <person name="Mondo S."/>
            <person name="Calhoun S."/>
            <person name="Riley R."/>
            <person name="Ohm R."/>
            <person name="LaButti K."/>
            <person name="Andreopoulos B."/>
            <person name="Pangilinan J."/>
            <person name="Nolan M."/>
            <person name="Tritt A."/>
            <person name="Clum A."/>
            <person name="Lipzen A."/>
            <person name="Daum C."/>
            <person name="Barry K."/>
            <person name="Grigoriev I.V."/>
            <person name="Vilgalys R."/>
        </authorList>
    </citation>
    <scope>NUCLEOTIDE SEQUENCE</scope>
    <source>
        <strain evidence="3">PMI_201</strain>
    </source>
</reference>
<evidence type="ECO:0000256" key="2">
    <source>
        <dbReference type="ARBA" id="ARBA00023002"/>
    </source>
</evidence>
<comment type="caution">
    <text evidence="3">The sequence shown here is derived from an EMBL/GenBank/DDBJ whole genome shotgun (WGS) entry which is preliminary data.</text>
</comment>
<dbReference type="Gene3D" id="3.40.50.720">
    <property type="entry name" value="NAD(P)-binding Rossmann-like Domain"/>
    <property type="match status" value="1"/>
</dbReference>
<accession>A0AAD4KJ43</accession>
<dbReference type="FunFam" id="3.40.50.720:FF:000084">
    <property type="entry name" value="Short-chain dehydrogenase reductase"/>
    <property type="match status" value="1"/>
</dbReference>
<evidence type="ECO:0000313" key="4">
    <source>
        <dbReference type="Proteomes" id="UP001201262"/>
    </source>
</evidence>
<keyword evidence="2" id="KW-0560">Oxidoreductase</keyword>
<evidence type="ECO:0000256" key="1">
    <source>
        <dbReference type="ARBA" id="ARBA00022857"/>
    </source>
</evidence>